<accession>A0A4D4IZD2</accession>
<keyword evidence="2" id="KW-1185">Reference proteome</keyword>
<comment type="caution">
    <text evidence="1">The sequence shown here is derived from an EMBL/GenBank/DDBJ whole genome shotgun (WGS) entry which is preliminary data.</text>
</comment>
<evidence type="ECO:0008006" key="3">
    <source>
        <dbReference type="Google" id="ProtNLM"/>
    </source>
</evidence>
<sequence length="244" mass="25879">MRNHRYMTAPPALALVHSPLVGPLTWTPTAARLRRLGYPVVVPSLAGVVAGGPPYHARLAKAAARAVDSAHPAGQVVLVAHSAAGALLPGVADALAGRATAAVFVDAMLPYAGASWWDIAPVEQRAELSRLVREGRLPPWNEWFPASAVAALLPQADLRGRFVAELPEIPLDYFEEAAPSAAAWPPASGCGYLRLSEPYEAAARRAEQLGWLVDRWDADHLAMLTEPEKAATLIARMVEAVAAG</sequence>
<proteinExistence type="predicted"/>
<name>A0A4D4IZD2_9PSEU</name>
<dbReference type="AlphaFoldDB" id="A0A4D4IZD2"/>
<gene>
    <name evidence="1" type="ORF">GTS_12440</name>
</gene>
<organism evidence="1 2">
    <name type="scientific">Gandjariella thermophila</name>
    <dbReference type="NCBI Taxonomy" id="1931992"/>
    <lineage>
        <taxon>Bacteria</taxon>
        <taxon>Bacillati</taxon>
        <taxon>Actinomycetota</taxon>
        <taxon>Actinomycetes</taxon>
        <taxon>Pseudonocardiales</taxon>
        <taxon>Pseudonocardiaceae</taxon>
        <taxon>Gandjariella</taxon>
    </lineage>
</organism>
<evidence type="ECO:0000313" key="1">
    <source>
        <dbReference type="EMBL" id="GDY29611.1"/>
    </source>
</evidence>
<protein>
    <recommendedName>
        <fullName evidence="3">AB hydrolase-1 domain-containing protein</fullName>
    </recommendedName>
</protein>
<evidence type="ECO:0000313" key="2">
    <source>
        <dbReference type="Proteomes" id="UP000298860"/>
    </source>
</evidence>
<dbReference type="SUPFAM" id="SSF53474">
    <property type="entry name" value="alpha/beta-Hydrolases"/>
    <property type="match status" value="1"/>
</dbReference>
<dbReference type="EMBL" id="BJFL01000004">
    <property type="protein sequence ID" value="GDY29611.1"/>
    <property type="molecule type" value="Genomic_DNA"/>
</dbReference>
<dbReference type="Gene3D" id="3.40.50.1820">
    <property type="entry name" value="alpha/beta hydrolase"/>
    <property type="match status" value="1"/>
</dbReference>
<dbReference type="InterPro" id="IPR029058">
    <property type="entry name" value="AB_hydrolase_fold"/>
</dbReference>
<dbReference type="Proteomes" id="UP000298860">
    <property type="component" value="Unassembled WGS sequence"/>
</dbReference>
<reference evidence="2" key="1">
    <citation type="submission" date="2019-04" db="EMBL/GenBank/DDBJ databases">
        <title>Draft genome sequence of Pseudonocardiaceae bacterium SL3-2-4.</title>
        <authorList>
            <person name="Ningsih F."/>
            <person name="Yokota A."/>
            <person name="Sakai Y."/>
            <person name="Nanatani K."/>
            <person name="Yabe S."/>
            <person name="Oetari A."/>
            <person name="Sjamsuridzal W."/>
        </authorList>
    </citation>
    <scope>NUCLEOTIDE SEQUENCE [LARGE SCALE GENOMIC DNA]</scope>
    <source>
        <strain evidence="2">SL3-2-4</strain>
    </source>
</reference>